<protein>
    <submittedName>
        <fullName evidence="1">Uncharacterized protein</fullName>
    </submittedName>
</protein>
<name>A0A3S5A8J4_9PLAT</name>
<gene>
    <name evidence="1" type="ORF">PXEA_LOCUS16189</name>
</gene>
<keyword evidence="2" id="KW-1185">Reference proteome</keyword>
<evidence type="ECO:0000313" key="2">
    <source>
        <dbReference type="Proteomes" id="UP000784294"/>
    </source>
</evidence>
<dbReference type="EMBL" id="CAAALY010058205">
    <property type="protein sequence ID" value="VEL22749.1"/>
    <property type="molecule type" value="Genomic_DNA"/>
</dbReference>
<dbReference type="Proteomes" id="UP000784294">
    <property type="component" value="Unassembled WGS sequence"/>
</dbReference>
<sequence length="164" mass="18112">MHTNINAQFIFSALYTSESCFDLIGRRVARFSDIGTSVHAHPLDTGCRISPSTWSNRHIKFPQLDMMVMPNATGLVGPSGCISSSGTSGTGSCFVPCDLQPFGVICFKLTASPESMEKPLCSGLLWIRVSSKPTLWQLILFKRISKIYFGDFHFLNKSSIKILD</sequence>
<proteinExistence type="predicted"/>
<evidence type="ECO:0000313" key="1">
    <source>
        <dbReference type="EMBL" id="VEL22749.1"/>
    </source>
</evidence>
<accession>A0A3S5A8J4</accession>
<reference evidence="1" key="1">
    <citation type="submission" date="2018-11" db="EMBL/GenBank/DDBJ databases">
        <authorList>
            <consortium name="Pathogen Informatics"/>
        </authorList>
    </citation>
    <scope>NUCLEOTIDE SEQUENCE</scope>
</reference>
<dbReference type="AlphaFoldDB" id="A0A3S5A8J4"/>
<comment type="caution">
    <text evidence="1">The sequence shown here is derived from an EMBL/GenBank/DDBJ whole genome shotgun (WGS) entry which is preliminary data.</text>
</comment>
<organism evidence="1 2">
    <name type="scientific">Protopolystoma xenopodis</name>
    <dbReference type="NCBI Taxonomy" id="117903"/>
    <lineage>
        <taxon>Eukaryota</taxon>
        <taxon>Metazoa</taxon>
        <taxon>Spiralia</taxon>
        <taxon>Lophotrochozoa</taxon>
        <taxon>Platyhelminthes</taxon>
        <taxon>Monogenea</taxon>
        <taxon>Polyopisthocotylea</taxon>
        <taxon>Polystomatidea</taxon>
        <taxon>Polystomatidae</taxon>
        <taxon>Protopolystoma</taxon>
    </lineage>
</organism>